<evidence type="ECO:0000313" key="2">
    <source>
        <dbReference type="EMBL" id="GGM60231.1"/>
    </source>
</evidence>
<dbReference type="Gene3D" id="1.20.144.10">
    <property type="entry name" value="Phosphatidic acid phosphatase type 2/haloperoxidase"/>
    <property type="match status" value="1"/>
</dbReference>
<keyword evidence="1" id="KW-1133">Transmembrane helix</keyword>
<keyword evidence="3" id="KW-1185">Reference proteome</keyword>
<dbReference type="RefSeq" id="WP_190254502.1">
    <property type="nucleotide sequence ID" value="NZ_BMPI01000043.1"/>
</dbReference>
<feature type="transmembrane region" description="Helical" evidence="1">
    <location>
        <begin position="40"/>
        <end position="59"/>
    </location>
</feature>
<dbReference type="EMBL" id="BMPI01000043">
    <property type="protein sequence ID" value="GGM60231.1"/>
    <property type="molecule type" value="Genomic_DNA"/>
</dbReference>
<reference evidence="2" key="1">
    <citation type="journal article" date="2014" name="Int. J. Syst. Evol. Microbiol.">
        <title>Complete genome sequence of Corynebacterium casei LMG S-19264T (=DSM 44701T), isolated from a smear-ripened cheese.</title>
        <authorList>
            <consortium name="US DOE Joint Genome Institute (JGI-PGF)"/>
            <person name="Walter F."/>
            <person name="Albersmeier A."/>
            <person name="Kalinowski J."/>
            <person name="Ruckert C."/>
        </authorList>
    </citation>
    <scope>NUCLEOTIDE SEQUENCE</scope>
    <source>
        <strain evidence="2">JCM 19831</strain>
    </source>
</reference>
<evidence type="ECO:0000313" key="3">
    <source>
        <dbReference type="Proteomes" id="UP000642070"/>
    </source>
</evidence>
<evidence type="ECO:0008006" key="4">
    <source>
        <dbReference type="Google" id="ProtNLM"/>
    </source>
</evidence>
<keyword evidence="1" id="KW-0812">Transmembrane</keyword>
<protein>
    <recommendedName>
        <fullName evidence="4">Phosphatidic acid phosphatase type 2/haloperoxidase domain-containing protein</fullName>
    </recommendedName>
</protein>
<feature type="transmembrane region" description="Helical" evidence="1">
    <location>
        <begin position="105"/>
        <end position="126"/>
    </location>
</feature>
<name>A0A917X3S5_9ACTN</name>
<feature type="transmembrane region" description="Helical" evidence="1">
    <location>
        <begin position="80"/>
        <end position="99"/>
    </location>
</feature>
<reference evidence="2" key="2">
    <citation type="submission" date="2020-09" db="EMBL/GenBank/DDBJ databases">
        <authorList>
            <person name="Sun Q."/>
            <person name="Ohkuma M."/>
        </authorList>
    </citation>
    <scope>NUCLEOTIDE SEQUENCE</scope>
    <source>
        <strain evidence="2">JCM 19831</strain>
    </source>
</reference>
<dbReference type="Proteomes" id="UP000642070">
    <property type="component" value="Unassembled WGS sequence"/>
</dbReference>
<keyword evidence="1" id="KW-0472">Membrane</keyword>
<evidence type="ECO:0000256" key="1">
    <source>
        <dbReference type="SAM" id="Phobius"/>
    </source>
</evidence>
<gene>
    <name evidence="2" type="ORF">GCM10007977_072200</name>
</gene>
<proteinExistence type="predicted"/>
<dbReference type="AlphaFoldDB" id="A0A917X3S5"/>
<feature type="transmembrane region" description="Helical" evidence="1">
    <location>
        <begin position="133"/>
        <end position="160"/>
    </location>
</feature>
<feature type="transmembrane region" description="Helical" evidence="1">
    <location>
        <begin position="9"/>
        <end position="28"/>
    </location>
</feature>
<accession>A0A917X3S5</accession>
<sequence length="194" mass="19921">MIRERVARVVTEAFAPAALVSVLLVLLAVHSEPGNLRRGIALGVVAALFESVLPFLYILRGVRTGALTDHHVGDHRQRRGPLLVGLGSVVAGFGVLVWAGAARELLAAVVAGGVGLVVAAGVSHWWKMSIHAAVAAGSVVILMLVYGWGLVLTAPLAAAVGWSRVVLKDHTVAQVVVGTLVGAAVAGGVFSALR</sequence>
<organism evidence="2 3">
    <name type="scientific">Dactylosporangium sucinum</name>
    <dbReference type="NCBI Taxonomy" id="1424081"/>
    <lineage>
        <taxon>Bacteria</taxon>
        <taxon>Bacillati</taxon>
        <taxon>Actinomycetota</taxon>
        <taxon>Actinomycetes</taxon>
        <taxon>Micromonosporales</taxon>
        <taxon>Micromonosporaceae</taxon>
        <taxon>Dactylosporangium</taxon>
    </lineage>
</organism>
<comment type="caution">
    <text evidence="2">The sequence shown here is derived from an EMBL/GenBank/DDBJ whole genome shotgun (WGS) entry which is preliminary data.</text>
</comment>
<feature type="transmembrane region" description="Helical" evidence="1">
    <location>
        <begin position="172"/>
        <end position="193"/>
    </location>
</feature>